<evidence type="ECO:0000313" key="2">
    <source>
        <dbReference type="WBParaSite" id="nRc.2.0.1.t17112-RA"/>
    </source>
</evidence>
<dbReference type="AlphaFoldDB" id="A0A915ISU8"/>
<sequence>MKDKHCIIQIYIARAYIRKKDPNPVDKWESHLCFMQPVGNERIEEEILKIFEVWHYDNSEKYHPTKNPDGGLFTQYFNTLMKMKLQHNYCCNSNITLIQISL</sequence>
<keyword evidence="1" id="KW-1185">Reference proteome</keyword>
<evidence type="ECO:0000313" key="1">
    <source>
        <dbReference type="Proteomes" id="UP000887565"/>
    </source>
</evidence>
<name>A0A915ISU8_ROMCU</name>
<organism evidence="1 2">
    <name type="scientific">Romanomermis culicivorax</name>
    <name type="common">Nematode worm</name>
    <dbReference type="NCBI Taxonomy" id="13658"/>
    <lineage>
        <taxon>Eukaryota</taxon>
        <taxon>Metazoa</taxon>
        <taxon>Ecdysozoa</taxon>
        <taxon>Nematoda</taxon>
        <taxon>Enoplea</taxon>
        <taxon>Dorylaimia</taxon>
        <taxon>Mermithida</taxon>
        <taxon>Mermithoidea</taxon>
        <taxon>Mermithidae</taxon>
        <taxon>Romanomermis</taxon>
    </lineage>
</organism>
<accession>A0A915ISU8</accession>
<dbReference type="WBParaSite" id="nRc.2.0.1.t17112-RA">
    <property type="protein sequence ID" value="nRc.2.0.1.t17112-RA"/>
    <property type="gene ID" value="nRc.2.0.1.g17112"/>
</dbReference>
<proteinExistence type="predicted"/>
<reference evidence="2" key="1">
    <citation type="submission" date="2022-11" db="UniProtKB">
        <authorList>
            <consortium name="WormBaseParasite"/>
        </authorList>
    </citation>
    <scope>IDENTIFICATION</scope>
</reference>
<dbReference type="Proteomes" id="UP000887565">
    <property type="component" value="Unplaced"/>
</dbReference>
<protein>
    <submittedName>
        <fullName evidence="2">Uncharacterized protein</fullName>
    </submittedName>
</protein>